<evidence type="ECO:0000256" key="4">
    <source>
        <dbReference type="ARBA" id="ARBA00013208"/>
    </source>
</evidence>
<dbReference type="PANTHER" id="PTHR43390:SF1">
    <property type="entry name" value="CHLOROPLAST PROCESSING PEPTIDASE"/>
    <property type="match status" value="1"/>
</dbReference>
<reference evidence="9 10" key="1">
    <citation type="submission" date="2021-10" db="EMBL/GenBank/DDBJ databases">
        <authorList>
            <person name="Grouzdev D.S."/>
            <person name="Pantiukh K.S."/>
            <person name="Krutkina M.S."/>
        </authorList>
    </citation>
    <scope>NUCLEOTIDE SEQUENCE [LARGE SCALE GENOMIC DNA]</scope>
    <source>
        <strain evidence="9 10">Z-7514</strain>
    </source>
</reference>
<dbReference type="RefSeq" id="WP_229346041.1">
    <property type="nucleotide sequence ID" value="NZ_JAJFAT010000011.1"/>
</dbReference>
<evidence type="ECO:0000256" key="6">
    <source>
        <dbReference type="PIRSR" id="PIRSR600223-1"/>
    </source>
</evidence>
<dbReference type="GO" id="GO:0005886">
    <property type="term" value="C:plasma membrane"/>
    <property type="evidence" value="ECO:0007669"/>
    <property type="project" value="UniProtKB-SubCell"/>
</dbReference>
<gene>
    <name evidence="9" type="primary">lepB</name>
    <name evidence="9" type="ORF">LJ207_08520</name>
</gene>
<comment type="caution">
    <text evidence="9">The sequence shown here is derived from an EMBL/GenBank/DDBJ whole genome shotgun (WGS) entry which is preliminary data.</text>
</comment>
<keyword evidence="5 7" id="KW-0378">Hydrolase</keyword>
<evidence type="ECO:0000256" key="2">
    <source>
        <dbReference type="ARBA" id="ARBA00004401"/>
    </source>
</evidence>
<dbReference type="PROSITE" id="PS00761">
    <property type="entry name" value="SPASE_I_3"/>
    <property type="match status" value="1"/>
</dbReference>
<evidence type="ECO:0000313" key="9">
    <source>
        <dbReference type="EMBL" id="MCC3145365.1"/>
    </source>
</evidence>
<accession>A0AAW4X0N4</accession>
<protein>
    <recommendedName>
        <fullName evidence="4 7">Signal peptidase I</fullName>
        <ecNumber evidence="4 7">3.4.21.89</ecNumber>
    </recommendedName>
</protein>
<dbReference type="InterPro" id="IPR019533">
    <property type="entry name" value="Peptidase_S26"/>
</dbReference>
<dbReference type="EC" id="3.4.21.89" evidence="4 7"/>
<comment type="subcellular location">
    <subcellularLocation>
        <location evidence="2">Cell membrane</location>
        <topology evidence="2">Single-pass type II membrane protein</topology>
    </subcellularLocation>
    <subcellularLocation>
        <location evidence="7">Membrane</location>
        <topology evidence="7">Single-pass type II membrane protein</topology>
    </subcellularLocation>
</comment>
<name>A0AAW4X0N4_9FIRM</name>
<dbReference type="InterPro" id="IPR000223">
    <property type="entry name" value="Pept_S26A_signal_pept_1"/>
</dbReference>
<dbReference type="GO" id="GO:0004252">
    <property type="term" value="F:serine-type endopeptidase activity"/>
    <property type="evidence" value="ECO:0007669"/>
    <property type="project" value="InterPro"/>
</dbReference>
<evidence type="ECO:0000259" key="8">
    <source>
        <dbReference type="Pfam" id="PF10502"/>
    </source>
</evidence>
<evidence type="ECO:0000256" key="7">
    <source>
        <dbReference type="RuleBase" id="RU362042"/>
    </source>
</evidence>
<dbReference type="CDD" id="cd06530">
    <property type="entry name" value="S26_SPase_I"/>
    <property type="match status" value="1"/>
</dbReference>
<dbReference type="Pfam" id="PF10502">
    <property type="entry name" value="Peptidase_S26"/>
    <property type="match status" value="1"/>
</dbReference>
<dbReference type="InterPro" id="IPR036286">
    <property type="entry name" value="LexA/Signal_pep-like_sf"/>
</dbReference>
<dbReference type="Proteomes" id="UP001199296">
    <property type="component" value="Unassembled WGS sequence"/>
</dbReference>
<feature type="active site" evidence="6">
    <location>
        <position position="36"/>
    </location>
</feature>
<dbReference type="AlphaFoldDB" id="A0AAW4X0N4"/>
<dbReference type="EMBL" id="JAJFAT010000011">
    <property type="protein sequence ID" value="MCC3145365.1"/>
    <property type="molecule type" value="Genomic_DNA"/>
</dbReference>
<keyword evidence="7" id="KW-0812">Transmembrane</keyword>
<dbReference type="PANTHER" id="PTHR43390">
    <property type="entry name" value="SIGNAL PEPTIDASE I"/>
    <property type="match status" value="1"/>
</dbReference>
<dbReference type="GO" id="GO:0009003">
    <property type="term" value="F:signal peptidase activity"/>
    <property type="evidence" value="ECO:0007669"/>
    <property type="project" value="UniProtKB-EC"/>
</dbReference>
<dbReference type="Gene3D" id="2.10.109.10">
    <property type="entry name" value="Umud Fragment, subunit A"/>
    <property type="match status" value="1"/>
</dbReference>
<keyword evidence="7" id="KW-1133">Transmembrane helix</keyword>
<dbReference type="PRINTS" id="PR00727">
    <property type="entry name" value="LEADERPTASE"/>
</dbReference>
<organism evidence="9 10">
    <name type="scientific">Halanaerobium polyolivorans</name>
    <dbReference type="NCBI Taxonomy" id="2886943"/>
    <lineage>
        <taxon>Bacteria</taxon>
        <taxon>Bacillati</taxon>
        <taxon>Bacillota</taxon>
        <taxon>Clostridia</taxon>
        <taxon>Halanaerobiales</taxon>
        <taxon>Halanaerobiaceae</taxon>
        <taxon>Halanaerobium</taxon>
    </lineage>
</organism>
<dbReference type="GO" id="GO:0006465">
    <property type="term" value="P:signal peptide processing"/>
    <property type="evidence" value="ECO:0007669"/>
    <property type="project" value="InterPro"/>
</dbReference>
<evidence type="ECO:0000256" key="5">
    <source>
        <dbReference type="ARBA" id="ARBA00022801"/>
    </source>
</evidence>
<evidence type="ECO:0000313" key="10">
    <source>
        <dbReference type="Proteomes" id="UP001199296"/>
    </source>
</evidence>
<comment type="catalytic activity">
    <reaction evidence="1 7">
        <text>Cleavage of hydrophobic, N-terminal signal or leader sequences from secreted and periplasmic proteins.</text>
        <dbReference type="EC" id="3.4.21.89"/>
    </reaction>
</comment>
<keyword evidence="7" id="KW-0472">Membrane</keyword>
<keyword evidence="10" id="KW-1185">Reference proteome</keyword>
<evidence type="ECO:0000256" key="1">
    <source>
        <dbReference type="ARBA" id="ARBA00000677"/>
    </source>
</evidence>
<proteinExistence type="inferred from homology"/>
<dbReference type="NCBIfam" id="TIGR02227">
    <property type="entry name" value="sigpep_I_bact"/>
    <property type="match status" value="1"/>
</dbReference>
<feature type="transmembrane region" description="Helical" evidence="7">
    <location>
        <begin position="12"/>
        <end position="32"/>
    </location>
</feature>
<feature type="active site" evidence="6">
    <location>
        <position position="79"/>
    </location>
</feature>
<keyword evidence="7" id="KW-0645">Protease</keyword>
<evidence type="ECO:0000256" key="3">
    <source>
        <dbReference type="ARBA" id="ARBA00009370"/>
    </source>
</evidence>
<feature type="domain" description="Peptidase S26" evidence="8">
    <location>
        <begin position="6"/>
        <end position="162"/>
    </location>
</feature>
<dbReference type="InterPro" id="IPR019758">
    <property type="entry name" value="Pept_S26A_signal_pept_1_CS"/>
</dbReference>
<sequence>MKGAIKEFLQSLVIAGILAFFIITFVAQSFVVDGNSMADTLQNGERLFVNKFIYRINPPERGDIIVFSPQGAPAQKYIKRVIGLPDDTVYIKDGVTYVNGEAIEEDYIKEKAIGDFGPYEVPEESVFVLGDNRNHSADSRFDSIVGFVDYDSISGKAFWVYWPLNEMRLIEHHDYDLSFEN</sequence>
<dbReference type="SUPFAM" id="SSF51306">
    <property type="entry name" value="LexA/Signal peptidase"/>
    <property type="match status" value="1"/>
</dbReference>
<comment type="similarity">
    <text evidence="3 7">Belongs to the peptidase S26 family.</text>
</comment>